<evidence type="ECO:0000259" key="1">
    <source>
        <dbReference type="SMART" id="SM00256"/>
    </source>
</evidence>
<feature type="domain" description="F-box" evidence="1">
    <location>
        <begin position="49"/>
        <end position="90"/>
    </location>
</feature>
<dbReference type="PANTHER" id="PTHR47123">
    <property type="entry name" value="F-BOX PROTEIN SKIP23"/>
    <property type="match status" value="1"/>
</dbReference>
<dbReference type="SMART" id="SM00256">
    <property type="entry name" value="FBOX"/>
    <property type="match status" value="1"/>
</dbReference>
<proteinExistence type="predicted"/>
<dbReference type="InterPro" id="IPR001810">
    <property type="entry name" value="F-box_dom"/>
</dbReference>
<accession>A0A4Y1RUP2</accession>
<gene>
    <name evidence="2" type="ORF">Prudu_020171</name>
</gene>
<sequence length="476" mass="54371">MGNLLPAYRGKRLEEFLGIPSEDVTRRALEKHRSYHGFQSPCSVDGSKLPDELWHRIGQQLKPFIERLRFRSVSYSWRHSIPRFHPSIPTEFPYPFSFHSKASLARTTLYLLRTNPFPYASTSSPSSSSSSPKGWLLKLEECNQNLRLLHPITNRQLRCGEDFFPEHLNFLNYKMVELGQAYALKNSAGSAYVDRVSKVIELPHSEPCSIIVIHHKGKLGFAQNGDERLRSIGNRFSSYSDLIVYKGRPYVVDKWGTVFLVDPTLGVVQFAPRLVCFGHKKHLVESCGDLYLVDRYMVADPNGRPDPVTSFYRFIRHQGNGWPDAIDECPLNTVNFRVYKLDQERGRWDEVHNLDDQAFFLNVDFSFSVSAEDIVGCSRNCIYFSDHRENPLALRSLSTVGDGSVFNLADHSISVVKCERALEFQRFGDPAMPCYQKNQGSQECSEGENLWNSFSQFLSVEIKFLGGVQDHHITSP</sequence>
<reference evidence="2" key="1">
    <citation type="journal article" date="2019" name="Science">
        <title>Mutation of a bHLH transcription factor allowed almond domestication.</title>
        <authorList>
            <person name="Sanchez-Perez R."/>
            <person name="Pavan S."/>
            <person name="Mazzeo R."/>
            <person name="Moldovan C."/>
            <person name="Aiese Cigliano R."/>
            <person name="Del Cueto J."/>
            <person name="Ricciardi F."/>
            <person name="Lotti C."/>
            <person name="Ricciardi L."/>
            <person name="Dicenta F."/>
            <person name="Lopez-Marques R.L."/>
            <person name="Lindberg Moller B."/>
        </authorList>
    </citation>
    <scope>NUCLEOTIDE SEQUENCE</scope>
</reference>
<dbReference type="Pfam" id="PF03478">
    <property type="entry name" value="Beta-prop_KIB1-4"/>
    <property type="match status" value="1"/>
</dbReference>
<dbReference type="InterPro" id="IPR051304">
    <property type="entry name" value="SCF_F-box_domain"/>
</dbReference>
<dbReference type="PANTHER" id="PTHR47123:SF28">
    <property type="entry name" value="F-BOX DOMAIN-CONTAINING PROTEIN"/>
    <property type="match status" value="1"/>
</dbReference>
<protein>
    <submittedName>
        <fullName evidence="2">F-box family protein with DUF295</fullName>
    </submittedName>
</protein>
<dbReference type="EMBL" id="AP019303">
    <property type="protein sequence ID" value="BBH08080.1"/>
    <property type="molecule type" value="Genomic_DNA"/>
</dbReference>
<dbReference type="AlphaFoldDB" id="A0A4Y1RUP2"/>
<dbReference type="InterPro" id="IPR005174">
    <property type="entry name" value="KIB1-4_b-propeller"/>
</dbReference>
<name>A0A4Y1RUP2_PRUDU</name>
<evidence type="ECO:0000313" key="2">
    <source>
        <dbReference type="EMBL" id="BBH08080.1"/>
    </source>
</evidence>
<organism evidence="2">
    <name type="scientific">Prunus dulcis</name>
    <name type="common">Almond</name>
    <name type="synonym">Amygdalus dulcis</name>
    <dbReference type="NCBI Taxonomy" id="3755"/>
    <lineage>
        <taxon>Eukaryota</taxon>
        <taxon>Viridiplantae</taxon>
        <taxon>Streptophyta</taxon>
        <taxon>Embryophyta</taxon>
        <taxon>Tracheophyta</taxon>
        <taxon>Spermatophyta</taxon>
        <taxon>Magnoliopsida</taxon>
        <taxon>eudicotyledons</taxon>
        <taxon>Gunneridae</taxon>
        <taxon>Pentapetalae</taxon>
        <taxon>rosids</taxon>
        <taxon>fabids</taxon>
        <taxon>Rosales</taxon>
        <taxon>Rosaceae</taxon>
        <taxon>Amygdaloideae</taxon>
        <taxon>Amygdaleae</taxon>
        <taxon>Prunus</taxon>
    </lineage>
</organism>